<feature type="signal peptide" evidence="1">
    <location>
        <begin position="1"/>
        <end position="19"/>
    </location>
</feature>
<sequence length="317" mass="35278">MVGIAVKQVLLIWVIVGEAITTENCGCICAHGPPTVELSGHNVSEIAYKGGGKLGNGERQIEREAAKMVGLKRMIRRRSSLRYYVVGFVAEKVHCHCPLPSKHLARLTPKRFLDLHQFVNKKAIEEERARLGYFADMAEFKQHGGKIGVANKVIIPAMAAVKFPDLEVSFSDGKTMKLPIRVSDLAVGSDKSSVPKASLVCLSFRASSQATPTIYVLHCFWFTPFPLPLEMINSWSAPFLEAFRKSKGVHLYQGSIMVDVGVAWSSLWPSFHTWVAAANCSHHPEIMAHLGLCGWQREIPLFIPEPTFWDFQSSFEI</sequence>
<gene>
    <name evidence="2" type="ORF">V8G54_032323</name>
</gene>
<reference evidence="2 3" key="1">
    <citation type="journal article" date="2023" name="Life. Sci Alliance">
        <title>Evolutionary insights into 3D genome organization and epigenetic landscape of Vigna mungo.</title>
        <authorList>
            <person name="Junaid A."/>
            <person name="Singh B."/>
            <person name="Bhatia S."/>
        </authorList>
    </citation>
    <scope>NUCLEOTIDE SEQUENCE [LARGE SCALE GENOMIC DNA]</scope>
    <source>
        <strain evidence="2">Urdbean</strain>
    </source>
</reference>
<name>A0AAQ3RIQ7_VIGMU</name>
<dbReference type="GO" id="GO:0033615">
    <property type="term" value="P:mitochondrial proton-transporting ATP synthase complex assembly"/>
    <property type="evidence" value="ECO:0007669"/>
    <property type="project" value="TreeGrafter"/>
</dbReference>
<dbReference type="PANTHER" id="PTHR28106">
    <property type="entry name" value="MITOCHONDRIAL ATPASE COMPLEX SUBUNIT ATP10"/>
    <property type="match status" value="1"/>
</dbReference>
<dbReference type="AlphaFoldDB" id="A0AAQ3RIQ7"/>
<dbReference type="PANTHER" id="PTHR28106:SF1">
    <property type="entry name" value="MITOCHONDRIAL ATPASE COMPLEX SUBUNIT ATP10"/>
    <property type="match status" value="1"/>
</dbReference>
<feature type="chain" id="PRO_5043003204" evidence="1">
    <location>
        <begin position="20"/>
        <end position="317"/>
    </location>
</feature>
<dbReference type="GO" id="GO:0005743">
    <property type="term" value="C:mitochondrial inner membrane"/>
    <property type="evidence" value="ECO:0007669"/>
    <property type="project" value="TreeGrafter"/>
</dbReference>
<dbReference type="InterPro" id="IPR007849">
    <property type="entry name" value="ATP10"/>
</dbReference>
<evidence type="ECO:0000313" key="2">
    <source>
        <dbReference type="EMBL" id="WVY93235.1"/>
    </source>
</evidence>
<protein>
    <submittedName>
        <fullName evidence="2">Uncharacterized protein</fullName>
    </submittedName>
</protein>
<proteinExistence type="predicted"/>
<evidence type="ECO:0000256" key="1">
    <source>
        <dbReference type="SAM" id="SignalP"/>
    </source>
</evidence>
<keyword evidence="1" id="KW-0732">Signal</keyword>
<keyword evidence="3" id="KW-1185">Reference proteome</keyword>
<dbReference type="Proteomes" id="UP001374535">
    <property type="component" value="Chromosome 10"/>
</dbReference>
<dbReference type="EMBL" id="CP144691">
    <property type="protein sequence ID" value="WVY93235.1"/>
    <property type="molecule type" value="Genomic_DNA"/>
</dbReference>
<evidence type="ECO:0000313" key="3">
    <source>
        <dbReference type="Proteomes" id="UP001374535"/>
    </source>
</evidence>
<organism evidence="2 3">
    <name type="scientific">Vigna mungo</name>
    <name type="common">Black gram</name>
    <name type="synonym">Phaseolus mungo</name>
    <dbReference type="NCBI Taxonomy" id="3915"/>
    <lineage>
        <taxon>Eukaryota</taxon>
        <taxon>Viridiplantae</taxon>
        <taxon>Streptophyta</taxon>
        <taxon>Embryophyta</taxon>
        <taxon>Tracheophyta</taxon>
        <taxon>Spermatophyta</taxon>
        <taxon>Magnoliopsida</taxon>
        <taxon>eudicotyledons</taxon>
        <taxon>Gunneridae</taxon>
        <taxon>Pentapetalae</taxon>
        <taxon>rosids</taxon>
        <taxon>fabids</taxon>
        <taxon>Fabales</taxon>
        <taxon>Fabaceae</taxon>
        <taxon>Papilionoideae</taxon>
        <taxon>50 kb inversion clade</taxon>
        <taxon>NPAAA clade</taxon>
        <taxon>indigoferoid/millettioid clade</taxon>
        <taxon>Phaseoleae</taxon>
        <taxon>Vigna</taxon>
    </lineage>
</organism>
<accession>A0AAQ3RIQ7</accession>
<dbReference type="Pfam" id="PF05176">
    <property type="entry name" value="ATP-synt_10"/>
    <property type="match status" value="1"/>
</dbReference>